<dbReference type="EMBL" id="VRUR01000002">
    <property type="protein sequence ID" value="TXN35718.1"/>
    <property type="molecule type" value="Genomic_DNA"/>
</dbReference>
<dbReference type="RefSeq" id="WP_147744478.1">
    <property type="nucleotide sequence ID" value="NZ_VRUR01000002.1"/>
</dbReference>
<evidence type="ECO:0000313" key="3">
    <source>
        <dbReference type="Proteomes" id="UP000321456"/>
    </source>
</evidence>
<organism evidence="2 3">
    <name type="scientific">Flagellimonas hymeniacidonis</name>
    <dbReference type="NCBI Taxonomy" id="2603628"/>
    <lineage>
        <taxon>Bacteria</taxon>
        <taxon>Pseudomonadati</taxon>
        <taxon>Bacteroidota</taxon>
        <taxon>Flavobacteriia</taxon>
        <taxon>Flavobacteriales</taxon>
        <taxon>Flavobacteriaceae</taxon>
        <taxon>Flagellimonas</taxon>
    </lineage>
</organism>
<dbReference type="SUPFAM" id="SSF52402">
    <property type="entry name" value="Adenine nucleotide alpha hydrolases-like"/>
    <property type="match status" value="1"/>
</dbReference>
<evidence type="ECO:0000313" key="2">
    <source>
        <dbReference type="EMBL" id="TXN35718.1"/>
    </source>
</evidence>
<sequence>MDTKKSKAKYKLAVLMDLPNASEVVLNNAIGLAKTIDGAVEVLCVKAPVDVVKSENQLSAMRTIHKDNRTTEAELQKLIQRVSDREGFPVSWKIAYGNVKNCIKDYISSKQPSIVVMGKQRTKLANFFGKGITEFVVNECGADVLIMGDDKRFHSFSNLSLGVFGNAVKEYDLDIISDLNRQTTKPTKFFSIGDSGDAPKEELKDTISYVFSEGSNALDGLTSYVSKTNTELFCISKQQSKVVLEGQVSPKEIAQRLDIPVLITK</sequence>
<dbReference type="AlphaFoldDB" id="A0A5C8V4N8"/>
<feature type="domain" description="UspA" evidence="1">
    <location>
        <begin position="12"/>
        <end position="146"/>
    </location>
</feature>
<dbReference type="Proteomes" id="UP000321456">
    <property type="component" value="Unassembled WGS sequence"/>
</dbReference>
<dbReference type="Pfam" id="PF00582">
    <property type="entry name" value="Usp"/>
    <property type="match status" value="1"/>
</dbReference>
<proteinExistence type="predicted"/>
<evidence type="ECO:0000259" key="1">
    <source>
        <dbReference type="Pfam" id="PF00582"/>
    </source>
</evidence>
<name>A0A5C8V4N8_9FLAO</name>
<protein>
    <submittedName>
        <fullName evidence="2">Universal stress protein</fullName>
    </submittedName>
</protein>
<dbReference type="Gene3D" id="3.40.50.12370">
    <property type="match status" value="1"/>
</dbReference>
<dbReference type="CDD" id="cd00293">
    <property type="entry name" value="USP-like"/>
    <property type="match status" value="1"/>
</dbReference>
<gene>
    <name evidence="2" type="ORF">FVB32_14185</name>
</gene>
<dbReference type="InterPro" id="IPR006016">
    <property type="entry name" value="UspA"/>
</dbReference>
<accession>A0A5C8V4N8</accession>
<keyword evidence="3" id="KW-1185">Reference proteome</keyword>
<reference evidence="2 3" key="1">
    <citation type="submission" date="2019-08" db="EMBL/GenBank/DDBJ databases">
        <title>Professor.</title>
        <authorList>
            <person name="Park J.S."/>
        </authorList>
    </citation>
    <scope>NUCLEOTIDE SEQUENCE [LARGE SCALE GENOMIC DNA]</scope>
    <source>
        <strain evidence="2 3">176CP5-101</strain>
    </source>
</reference>
<comment type="caution">
    <text evidence="2">The sequence shown here is derived from an EMBL/GenBank/DDBJ whole genome shotgun (WGS) entry which is preliminary data.</text>
</comment>